<evidence type="ECO:0000259" key="1">
    <source>
        <dbReference type="Pfam" id="PF21882"/>
    </source>
</evidence>
<feature type="domain" description="Putative tail fiber protein gp53-like C-terminal" evidence="1">
    <location>
        <begin position="162"/>
        <end position="250"/>
    </location>
</feature>
<comment type="caution">
    <text evidence="2">The sequence shown here is derived from an EMBL/GenBank/DDBJ whole genome shotgun (WGS) entry which is preliminary data.</text>
</comment>
<dbReference type="GO" id="GO:0046718">
    <property type="term" value="P:symbiont entry into host cell"/>
    <property type="evidence" value="ECO:0007669"/>
    <property type="project" value="InterPro"/>
</dbReference>
<evidence type="ECO:0000313" key="3">
    <source>
        <dbReference type="Proteomes" id="UP000194350"/>
    </source>
</evidence>
<dbReference type="GO" id="GO:0019062">
    <property type="term" value="P:virion attachment to host cell"/>
    <property type="evidence" value="ECO:0007669"/>
    <property type="project" value="InterPro"/>
</dbReference>
<reference evidence="2 3" key="1">
    <citation type="submission" date="2016-10" db="EMBL/GenBank/DDBJ databases">
        <title>Systematic genetic and metabolomic analysis of Xenorhabdus and Photorhabdus spp., highlights the requirements for a dual symbiotic and pathogenic life style.</title>
        <authorList>
            <person name="Tobias N.J."/>
            <person name="Wolff H."/>
            <person name="Djahanschiri B."/>
            <person name="Pidot S.J."/>
            <person name="Stinear T.P."/>
            <person name="Ebersberger I."/>
            <person name="Bode H.B."/>
        </authorList>
    </citation>
    <scope>NUCLEOTIDE SEQUENCE [LARGE SCALE GENOMIC DNA]</scope>
    <source>
        <strain evidence="2 3">DSM 22392</strain>
    </source>
</reference>
<protein>
    <submittedName>
        <fullName evidence="2">Tail protein</fullName>
    </submittedName>
</protein>
<dbReference type="AlphaFoldDB" id="A0A1Y2S618"/>
<dbReference type="OrthoDB" id="1921264at2"/>
<dbReference type="Gene3D" id="2.60.40.3940">
    <property type="match status" value="1"/>
</dbReference>
<dbReference type="RefSeq" id="WP_086110832.1">
    <property type="nucleotide sequence ID" value="NZ_CAWNGD010000107.1"/>
</dbReference>
<organism evidence="2 3">
    <name type="scientific">Xenorhabdus vietnamensis</name>
    <dbReference type="NCBI Taxonomy" id="351656"/>
    <lineage>
        <taxon>Bacteria</taxon>
        <taxon>Pseudomonadati</taxon>
        <taxon>Pseudomonadota</taxon>
        <taxon>Gammaproteobacteria</taxon>
        <taxon>Enterobacterales</taxon>
        <taxon>Morganellaceae</taxon>
        <taxon>Xenorhabdus</taxon>
    </lineage>
</organism>
<keyword evidence="3" id="KW-1185">Reference proteome</keyword>
<evidence type="ECO:0000313" key="2">
    <source>
        <dbReference type="EMBL" id="OTA14078.1"/>
    </source>
</evidence>
<sequence>MSNECNKSDVPVCAESDGFIVVPSPCYIKNSIKESMKEHAQSRDHPEATLREKGFVILSNSVNNDDETYAATSKAVKTAYDLANIANQNAANANNNANARLAKDQNGADIPEKAEFVKNIGAQPAGNYAIKGDSYTKSESDARYGSKNTAEKSVNGWWQCGDTGVIHQWVQGEQQLSEGTQIITFPRIFPNQVLAIYVSTKINHPTNLNLANDWFQVINWDTEKCWVYLQETEPAASVVNSTPFIFAVGY</sequence>
<gene>
    <name evidence="2" type="ORF">Xvie_04024</name>
</gene>
<dbReference type="Proteomes" id="UP000194350">
    <property type="component" value="Unassembled WGS sequence"/>
</dbReference>
<dbReference type="InterPro" id="IPR005068">
    <property type="entry name" value="Phage_lambda_Stf-r2"/>
</dbReference>
<proteinExistence type="predicted"/>
<name>A0A1Y2S618_9GAMM</name>
<dbReference type="Pfam" id="PF21882">
    <property type="entry name" value="Gp53-like_C"/>
    <property type="match status" value="1"/>
</dbReference>
<accession>A0A1Y2S618</accession>
<dbReference type="EMBL" id="MUBJ01000060">
    <property type="protein sequence ID" value="OTA14078.1"/>
    <property type="molecule type" value="Genomic_DNA"/>
</dbReference>
<dbReference type="InterPro" id="IPR054075">
    <property type="entry name" value="Gp53-like_C"/>
</dbReference>
<dbReference type="Pfam" id="PF03406">
    <property type="entry name" value="Phage_fiber_2"/>
    <property type="match status" value="1"/>
</dbReference>